<dbReference type="PANTHER" id="PTHR34227">
    <property type="entry name" value="CHAPERONE PROTEIN YCDY"/>
    <property type="match status" value="1"/>
</dbReference>
<evidence type="ECO:0000256" key="1">
    <source>
        <dbReference type="ARBA" id="ARBA00023186"/>
    </source>
</evidence>
<dbReference type="InterPro" id="IPR020945">
    <property type="entry name" value="DMSO/NO3_reduct_chaperone"/>
</dbReference>
<organism evidence="2 3">
    <name type="scientific">Eggerthella guodeyinii</name>
    <dbReference type="NCBI Taxonomy" id="2690837"/>
    <lineage>
        <taxon>Bacteria</taxon>
        <taxon>Bacillati</taxon>
        <taxon>Actinomycetota</taxon>
        <taxon>Coriobacteriia</taxon>
        <taxon>Eggerthellales</taxon>
        <taxon>Eggerthellaceae</taxon>
        <taxon>Eggerthella</taxon>
    </lineage>
</organism>
<dbReference type="Gene3D" id="1.10.3480.10">
    <property type="entry name" value="TorD-like"/>
    <property type="match status" value="1"/>
</dbReference>
<keyword evidence="1" id="KW-0143">Chaperone</keyword>
<name>A0A6L7IZP2_9ACTN</name>
<accession>A0A6L7IZP2</accession>
<dbReference type="PANTHER" id="PTHR34227:SF1">
    <property type="entry name" value="DIMETHYL SULFOXIDE REDUCTASE CHAPERONE-RELATED"/>
    <property type="match status" value="1"/>
</dbReference>
<dbReference type="InterPro" id="IPR036411">
    <property type="entry name" value="TorD-like_sf"/>
</dbReference>
<reference evidence="2 3" key="1">
    <citation type="submission" date="2020-10" db="EMBL/GenBank/DDBJ databases">
        <title>Eggerthella sp. nov., isolated from human feces.</title>
        <authorList>
            <person name="Yajun G."/>
        </authorList>
    </citation>
    <scope>NUCLEOTIDE SEQUENCE [LARGE SCALE GENOMIC DNA]</scope>
    <source>
        <strain evidence="2 3">HF-1101</strain>
    </source>
</reference>
<sequence length="224" mass="24457">MSDDRSEHARRRGGWRLRATAWEFLALSLRYPDKELARHAASGAWAGAAAEIGEMLGCGIEGFECSIEPGASEEDVLHALRIESTRMFVGAPEPAVSPYESVWRASDDGVEACLFVNPHARDVERFCRQCGLGRSEDANDPLDHVAAECELLCYLASLAAGIVGPVGGRRGADLPGGSPAAAYERFMDEHARSWMPRFAELVRAETRQGFFRTSATLLEKLSCI</sequence>
<dbReference type="Pfam" id="PF02613">
    <property type="entry name" value="Nitrate_red_del"/>
    <property type="match status" value="1"/>
</dbReference>
<dbReference type="Proteomes" id="UP000478463">
    <property type="component" value="Chromosome"/>
</dbReference>
<dbReference type="InterPro" id="IPR050289">
    <property type="entry name" value="TorD/DmsD_chaperones"/>
</dbReference>
<proteinExistence type="predicted"/>
<dbReference type="AlphaFoldDB" id="A0A6L7IZP2"/>
<dbReference type="KEGG" id="egd:GS424_003975"/>
<protein>
    <submittedName>
        <fullName evidence="2">Molecular chaperone TorD family protein</fullName>
    </submittedName>
</protein>
<evidence type="ECO:0000313" key="2">
    <source>
        <dbReference type="EMBL" id="QOS69015.1"/>
    </source>
</evidence>
<dbReference type="RefSeq" id="WP_160943401.1">
    <property type="nucleotide sequence ID" value="NZ_CP063310.1"/>
</dbReference>
<gene>
    <name evidence="2" type="ORF">GS424_003975</name>
</gene>
<evidence type="ECO:0000313" key="3">
    <source>
        <dbReference type="Proteomes" id="UP000478463"/>
    </source>
</evidence>
<dbReference type="EMBL" id="CP063310">
    <property type="protein sequence ID" value="QOS69015.1"/>
    <property type="molecule type" value="Genomic_DNA"/>
</dbReference>
<dbReference type="SUPFAM" id="SSF89155">
    <property type="entry name" value="TorD-like"/>
    <property type="match status" value="1"/>
</dbReference>